<evidence type="ECO:0000256" key="9">
    <source>
        <dbReference type="SAM" id="SignalP"/>
    </source>
</evidence>
<dbReference type="PANTHER" id="PTHR10638">
    <property type="entry name" value="COPPER AMINE OXIDASE"/>
    <property type="match status" value="1"/>
</dbReference>
<dbReference type="RefSeq" id="XP_054847619.1">
    <property type="nucleotide sequence ID" value="XM_054991644.1"/>
</dbReference>
<dbReference type="GO" id="GO:0048038">
    <property type="term" value="F:quinone binding"/>
    <property type="evidence" value="ECO:0007669"/>
    <property type="project" value="InterPro"/>
</dbReference>
<dbReference type="SUPFAM" id="SSF54416">
    <property type="entry name" value="Amine oxidase N-terminal region"/>
    <property type="match status" value="2"/>
</dbReference>
<dbReference type="PROSITE" id="PS01165">
    <property type="entry name" value="COPPER_AMINE_OXID_2"/>
    <property type="match status" value="1"/>
</dbReference>
<dbReference type="GeneID" id="129337721"/>
<comment type="PTM">
    <text evidence="7 8">Topaquinone (TPQ) is generated by copper-dependent autoxidation of a specific tyrosyl residue.</text>
</comment>
<keyword evidence="5 8" id="KW-0186">Copper</keyword>
<evidence type="ECO:0000259" key="12">
    <source>
        <dbReference type="Pfam" id="PF02728"/>
    </source>
</evidence>
<dbReference type="InterPro" id="IPR049947">
    <property type="entry name" value="Cu_Am_Ox_Cu-bd"/>
</dbReference>
<dbReference type="FunFam" id="3.10.450.40:FF:000007">
    <property type="entry name" value="Amine oxidase"/>
    <property type="match status" value="1"/>
</dbReference>
<organism evidence="13 16">
    <name type="scientific">Eublepharis macularius</name>
    <name type="common">Leopard gecko</name>
    <name type="synonym">Cyrtodactylus macularius</name>
    <dbReference type="NCBI Taxonomy" id="481883"/>
    <lineage>
        <taxon>Eukaryota</taxon>
        <taxon>Metazoa</taxon>
        <taxon>Chordata</taxon>
        <taxon>Craniata</taxon>
        <taxon>Vertebrata</taxon>
        <taxon>Euteleostomi</taxon>
        <taxon>Lepidosauria</taxon>
        <taxon>Squamata</taxon>
        <taxon>Bifurcata</taxon>
        <taxon>Gekkota</taxon>
        <taxon>Eublepharidae</taxon>
        <taxon>Eublepharinae</taxon>
        <taxon>Eublepharis</taxon>
    </lineage>
</organism>
<dbReference type="Pfam" id="PF02727">
    <property type="entry name" value="Cu_amine_oxidN2"/>
    <property type="match status" value="1"/>
</dbReference>
<dbReference type="SUPFAM" id="SSF49998">
    <property type="entry name" value="Amine oxidase catalytic domain"/>
    <property type="match status" value="1"/>
</dbReference>
<evidence type="ECO:0000313" key="17">
    <source>
        <dbReference type="RefSeq" id="XP_054847622.1"/>
    </source>
</evidence>
<dbReference type="InterPro" id="IPR015802">
    <property type="entry name" value="Cu_amine_oxidase_N3"/>
</dbReference>
<dbReference type="InterPro" id="IPR036460">
    <property type="entry name" value="Cu_amine_oxidase_C_sf"/>
</dbReference>
<dbReference type="KEGG" id="emc:129337721"/>
<evidence type="ECO:0000256" key="4">
    <source>
        <dbReference type="ARBA" id="ARBA00023002"/>
    </source>
</evidence>
<dbReference type="FunFam" id="2.70.98.20:FF:000002">
    <property type="entry name" value="Amine oxidase"/>
    <property type="match status" value="1"/>
</dbReference>
<name>A0AA97LAH6_EUBMA</name>
<feature type="modified residue" description="2',4',5'-topaquinone" evidence="7">
    <location>
        <position position="450"/>
    </location>
</feature>
<evidence type="ECO:0000256" key="8">
    <source>
        <dbReference type="RuleBase" id="RU000672"/>
    </source>
</evidence>
<proteinExistence type="inferred from homology"/>
<reference evidence="14 15" key="1">
    <citation type="submission" date="2025-04" db="UniProtKB">
        <authorList>
            <consortium name="RefSeq"/>
        </authorList>
    </citation>
    <scope>IDENTIFICATION</scope>
    <source>
        <tissue evidence="14 15">Blood</tissue>
    </source>
</reference>
<dbReference type="Gene3D" id="2.70.98.20">
    <property type="entry name" value="Copper amine oxidase, catalytic domain"/>
    <property type="match status" value="1"/>
</dbReference>
<dbReference type="GO" id="GO:0046677">
    <property type="term" value="P:response to antibiotic"/>
    <property type="evidence" value="ECO:0007669"/>
    <property type="project" value="TreeGrafter"/>
</dbReference>
<evidence type="ECO:0000313" key="13">
    <source>
        <dbReference type="Proteomes" id="UP001190640"/>
    </source>
</evidence>
<dbReference type="RefSeq" id="XP_054847621.1">
    <property type="nucleotide sequence ID" value="XM_054991646.1"/>
</dbReference>
<evidence type="ECO:0000256" key="5">
    <source>
        <dbReference type="ARBA" id="ARBA00023008"/>
    </source>
</evidence>
<feature type="chain" id="PRO_5044705668" description="Amine oxidase" evidence="9">
    <location>
        <begin position="23"/>
        <end position="744"/>
    </location>
</feature>
<dbReference type="PROSITE" id="PS01164">
    <property type="entry name" value="COPPER_AMINE_OXID_1"/>
    <property type="match status" value="1"/>
</dbReference>
<dbReference type="InterPro" id="IPR000269">
    <property type="entry name" value="Cu_amine_oxidase"/>
</dbReference>
<dbReference type="InterPro" id="IPR015798">
    <property type="entry name" value="Cu_amine_oxidase_C"/>
</dbReference>
<dbReference type="AlphaFoldDB" id="A0AA97LAH6"/>
<dbReference type="RefSeq" id="XP_054847620.1">
    <property type="nucleotide sequence ID" value="XM_054991645.1"/>
</dbReference>
<evidence type="ECO:0000259" key="10">
    <source>
        <dbReference type="Pfam" id="PF01179"/>
    </source>
</evidence>
<gene>
    <name evidence="14 15 16 17" type="primary">AOC1</name>
</gene>
<keyword evidence="13" id="KW-1185">Reference proteome</keyword>
<feature type="active site" description="Proton acceptor" evidence="6">
    <location>
        <position position="362"/>
    </location>
</feature>
<keyword evidence="4 8" id="KW-0560">Oxidoreductase</keyword>
<feature type="domain" description="Copper amine oxidase catalytic" evidence="10">
    <location>
        <begin position="290"/>
        <end position="697"/>
    </location>
</feature>
<dbReference type="GO" id="GO:0008131">
    <property type="term" value="F:primary methylamine oxidase activity"/>
    <property type="evidence" value="ECO:0007669"/>
    <property type="project" value="InterPro"/>
</dbReference>
<evidence type="ECO:0000256" key="6">
    <source>
        <dbReference type="PIRSR" id="PIRSR600269-50"/>
    </source>
</evidence>
<comment type="similarity">
    <text evidence="1 8">Belongs to the copper/topaquinone oxidase family.</text>
</comment>
<evidence type="ECO:0000256" key="3">
    <source>
        <dbReference type="ARBA" id="ARBA00022772"/>
    </source>
</evidence>
<dbReference type="InterPro" id="IPR049948">
    <property type="entry name" value="Cu_Am_ox_TPQ-bd"/>
</dbReference>
<evidence type="ECO:0000256" key="2">
    <source>
        <dbReference type="ARBA" id="ARBA00022723"/>
    </source>
</evidence>
<dbReference type="Pfam" id="PF01179">
    <property type="entry name" value="Cu_amine_oxid"/>
    <property type="match status" value="1"/>
</dbReference>
<protein>
    <recommendedName>
        <fullName evidence="8">Amine oxidase</fullName>
        <ecNumber evidence="8">1.4.3.-</ecNumber>
    </recommendedName>
</protein>
<dbReference type="PANTHER" id="PTHR10638:SF3">
    <property type="entry name" value="AMILORIDE-SENSITIVE AMINE OXIDASE [COPPER-CONTAINING]"/>
    <property type="match status" value="1"/>
</dbReference>
<keyword evidence="2 8" id="KW-0479">Metal-binding</keyword>
<evidence type="ECO:0000313" key="15">
    <source>
        <dbReference type="RefSeq" id="XP_054847620.1"/>
    </source>
</evidence>
<dbReference type="Gene3D" id="3.10.450.40">
    <property type="match status" value="2"/>
</dbReference>
<dbReference type="InterPro" id="IPR015800">
    <property type="entry name" value="Cu_amine_oxidase_N2"/>
</dbReference>
<dbReference type="GO" id="GO:0009308">
    <property type="term" value="P:amine metabolic process"/>
    <property type="evidence" value="ECO:0007669"/>
    <property type="project" value="UniProtKB-UniRule"/>
</dbReference>
<evidence type="ECO:0000256" key="1">
    <source>
        <dbReference type="ARBA" id="ARBA00007983"/>
    </source>
</evidence>
<keyword evidence="3 6" id="KW-0801">TPQ</keyword>
<dbReference type="InterPro" id="IPR016182">
    <property type="entry name" value="Cu_amine_oxidase_N-reg"/>
</dbReference>
<dbReference type="FunFam" id="3.10.450.40:FF:000001">
    <property type="entry name" value="Amine oxidase"/>
    <property type="match status" value="1"/>
</dbReference>
<dbReference type="GO" id="GO:0005886">
    <property type="term" value="C:plasma membrane"/>
    <property type="evidence" value="ECO:0007669"/>
    <property type="project" value="TreeGrafter"/>
</dbReference>
<dbReference type="RefSeq" id="XP_054847622.1">
    <property type="nucleotide sequence ID" value="XM_054991647.1"/>
</dbReference>
<comment type="cofactor">
    <cofactor evidence="8">
        <name>Cu cation</name>
        <dbReference type="ChEBI" id="CHEBI:23378"/>
    </cofactor>
    <text evidence="8">Contains 1 topaquinone per subunit.</text>
</comment>
<dbReference type="GO" id="GO:0005507">
    <property type="term" value="F:copper ion binding"/>
    <property type="evidence" value="ECO:0007669"/>
    <property type="project" value="InterPro"/>
</dbReference>
<dbReference type="PRINTS" id="PR00766">
    <property type="entry name" value="CUDAOXIDASE"/>
</dbReference>
<feature type="domain" description="Copper amine oxidase N2-terminal" evidence="11">
    <location>
        <begin position="40"/>
        <end position="124"/>
    </location>
</feature>
<accession>A0AA97LAH6</accession>
<dbReference type="CTD" id="26"/>
<dbReference type="EC" id="1.4.3.-" evidence="8"/>
<sequence>MRPTCLVIAAALLSPLLGAASGSLPQSQKAASIFSDLTPEELQAVRSFLMNCPELGLQPNSRGTLSKNSLFLVELQAPRKSQALRYLDFGGSRPRRLARAVVFFGAEAKPNATEYIVGPLPTPTFYRRSGQPVAYASRPMTQLEHRLLHSQLRVSLAPLEQFLQDVSGFGLEQCGGRCLTFTDVAPRGLEPGERQTWIMLQREVEGFFLHPVGLELLIDHRALDPDAWKVQKVWYNGQYFDSPEELAEQYAQGQVETVALPKHPEHSLFSTFVPRGNFTTGPPTDVHGAKICEPDGHRYDVRGNLLQYSGWSLAFRLRSSTGLQLFDVRFNGERIAYELSVQEAVAFYGGITPAAMQTKYIDVGWGMGSVTHELAPGVDCPEVATFLDAYHMYDVDGPVRYPRAICVFEMPTGVPMRRHFDSNFHGGSNFYGGLEGHALVLRTTSTVYNYDYIWDFLLFPNGVLETKVHATGYVHASFYTPEGIRYGSRIQAHVLGNMHTHLVHYKVDLDIAGTGNSFETLDLSFEDLPVPWKASERLVQPFLERQPRLRERQAAFPFGKPLPRYLLFSNPTKNNCWGHQRSYRIQPNSHGHRILPRNWKEERGVSWTRYHLAVTRHHEKEDTSSSIYIQNNPWQPTVAFENFLQDDESLDTQDLVAWVTVGFLHIPHSEDVPNTSTPGNAVGFFLRPFNFFDEDPSVASRRTVIVRPNKSAVNKVTVQRWTPDRPRSCISDRPFSYDGTYSQV</sequence>
<keyword evidence="9" id="KW-0732">Signal</keyword>
<evidence type="ECO:0000313" key="16">
    <source>
        <dbReference type="RefSeq" id="XP_054847621.1"/>
    </source>
</evidence>
<feature type="domain" description="Copper amine oxidase N3-terminal" evidence="12">
    <location>
        <begin position="139"/>
        <end position="237"/>
    </location>
</feature>
<dbReference type="GO" id="GO:0052597">
    <property type="term" value="F:diamine oxidase activity"/>
    <property type="evidence" value="ECO:0007669"/>
    <property type="project" value="TreeGrafter"/>
</dbReference>
<feature type="active site" description="Schiff-base intermediate with substrate; via topaquinone" evidence="6">
    <location>
        <position position="450"/>
    </location>
</feature>
<evidence type="ECO:0000259" key="11">
    <source>
        <dbReference type="Pfam" id="PF02727"/>
    </source>
</evidence>
<dbReference type="Pfam" id="PF02728">
    <property type="entry name" value="Cu_amine_oxidN3"/>
    <property type="match status" value="1"/>
</dbReference>
<feature type="signal peptide" evidence="9">
    <location>
        <begin position="1"/>
        <end position="22"/>
    </location>
</feature>
<evidence type="ECO:0000256" key="7">
    <source>
        <dbReference type="PIRSR" id="PIRSR600269-51"/>
    </source>
</evidence>
<evidence type="ECO:0000313" key="14">
    <source>
        <dbReference type="RefSeq" id="XP_054847619.1"/>
    </source>
</evidence>
<dbReference type="Proteomes" id="UP001190640">
    <property type="component" value="Chromosome 11"/>
</dbReference>